<evidence type="ECO:0000313" key="2">
    <source>
        <dbReference type="EMBL" id="MCM2675053.1"/>
    </source>
</evidence>
<sequence length="59" mass="6842">MKLLTWIGKISLILVAFMFYLFGLMKMFPVMIGAFLLFGSILFAFRPALKTNRFKGFRS</sequence>
<evidence type="ECO:0000256" key="1">
    <source>
        <dbReference type="SAM" id="Phobius"/>
    </source>
</evidence>
<organism evidence="2 3">
    <name type="scientific">Alkalicoccobacillus plakortidis</name>
    <dbReference type="NCBI Taxonomy" id="444060"/>
    <lineage>
        <taxon>Bacteria</taxon>
        <taxon>Bacillati</taxon>
        <taxon>Bacillota</taxon>
        <taxon>Bacilli</taxon>
        <taxon>Bacillales</taxon>
        <taxon>Bacillaceae</taxon>
        <taxon>Alkalicoccobacillus</taxon>
    </lineage>
</organism>
<evidence type="ECO:0000313" key="3">
    <source>
        <dbReference type="Proteomes" id="UP001203665"/>
    </source>
</evidence>
<dbReference type="Proteomes" id="UP001203665">
    <property type="component" value="Unassembled WGS sequence"/>
</dbReference>
<feature type="transmembrane region" description="Helical" evidence="1">
    <location>
        <begin position="7"/>
        <end position="24"/>
    </location>
</feature>
<keyword evidence="1" id="KW-0812">Transmembrane</keyword>
<gene>
    <name evidence="2" type="ORF">NDM98_05840</name>
</gene>
<dbReference type="EMBL" id="JAMQJY010000001">
    <property type="protein sequence ID" value="MCM2675053.1"/>
    <property type="molecule type" value="Genomic_DNA"/>
</dbReference>
<proteinExistence type="predicted"/>
<feature type="transmembrane region" description="Helical" evidence="1">
    <location>
        <begin position="30"/>
        <end position="49"/>
    </location>
</feature>
<accession>A0ABT0XGN2</accession>
<comment type="caution">
    <text evidence="2">The sequence shown here is derived from an EMBL/GenBank/DDBJ whole genome shotgun (WGS) entry which is preliminary data.</text>
</comment>
<name>A0ABT0XGN2_9BACI</name>
<dbReference type="RefSeq" id="WP_251605244.1">
    <property type="nucleotide sequence ID" value="NZ_JAMQJY010000001.1"/>
</dbReference>
<keyword evidence="3" id="KW-1185">Reference proteome</keyword>
<protein>
    <submittedName>
        <fullName evidence="2">Uncharacterized protein</fullName>
    </submittedName>
</protein>
<keyword evidence="1" id="KW-0472">Membrane</keyword>
<reference evidence="2" key="1">
    <citation type="submission" date="2022-06" db="EMBL/GenBank/DDBJ databases">
        <title>Alkalicoccobacillus porphyridii sp. nov., isolated from a marine red alga, Porphyridium purpureum and reclassification of Shouchella plakortidis and Shouchella gibsonii as Alkalicoccobacillus plakortidis comb. nov. and Alkalicoccobacillus gibsonii comb. nov.</title>
        <authorList>
            <person name="Kim K.H."/>
            <person name="Lee J.K."/>
            <person name="Han D.M."/>
            <person name="Baek J.H."/>
            <person name="Jeon C.O."/>
        </authorList>
    </citation>
    <scope>NUCLEOTIDE SEQUENCE</scope>
    <source>
        <strain evidence="2">DSM 19153</strain>
    </source>
</reference>
<keyword evidence="1" id="KW-1133">Transmembrane helix</keyword>